<dbReference type="AlphaFoldDB" id="F0WFP4"/>
<organism evidence="2">
    <name type="scientific">Albugo laibachii Nc14</name>
    <dbReference type="NCBI Taxonomy" id="890382"/>
    <lineage>
        <taxon>Eukaryota</taxon>
        <taxon>Sar</taxon>
        <taxon>Stramenopiles</taxon>
        <taxon>Oomycota</taxon>
        <taxon>Peronosporomycetes</taxon>
        <taxon>Albuginales</taxon>
        <taxon>Albuginaceae</taxon>
        <taxon>Albugo</taxon>
    </lineage>
</organism>
<evidence type="ECO:0000256" key="1">
    <source>
        <dbReference type="SAM" id="MobiDB-lite"/>
    </source>
</evidence>
<dbReference type="HOGENOM" id="CLU_793245_0_0_1"/>
<feature type="compositionally biased region" description="Basic and acidic residues" evidence="1">
    <location>
        <begin position="37"/>
        <end position="48"/>
    </location>
</feature>
<sequence>MMHYLRNNVELTTSLTAAKDLFDQARITRALRKGSKTRGENTRTAEKRCRNRKQTASSSEHDIQTATFAETPPPVPHPRPSIPRQLLQISKTTQMKRNPFAHSSGQLVTDVQARRRIHGTRHEVGRMTSTLNHSVHVKKTKFRAEWTGNRTRKKSISMAKNNVRISHRASKTMVSLETNKTLKNGRAIGLRTNTAVKNIARNLELVKNLLALPSSCIRKTNEMVSLKKTESNLANTNAASSITIGMHKSTGIPTNRRTPHKQESDSQIVGHGVPGSGSKCCALPQDKIVKYEESELLQLEIALQNALMHVESASSLQRPLSPSSCDIIDLAIDEQAGEAQSETKDRIDHP</sequence>
<feature type="compositionally biased region" description="Polar residues" evidence="1">
    <location>
        <begin position="54"/>
        <end position="63"/>
    </location>
</feature>
<reference evidence="2" key="2">
    <citation type="submission" date="2011-02" db="EMBL/GenBank/DDBJ databases">
        <authorList>
            <person name="MacLean D."/>
        </authorList>
    </citation>
    <scope>NUCLEOTIDE SEQUENCE</scope>
</reference>
<feature type="region of interest" description="Disordered" evidence="1">
    <location>
        <begin position="32"/>
        <end position="63"/>
    </location>
</feature>
<accession>F0WFP4</accession>
<protein>
    <submittedName>
        <fullName evidence="2">AlNc14C84G5428 protein</fullName>
    </submittedName>
</protein>
<proteinExistence type="predicted"/>
<name>F0WFP4_9STRA</name>
<reference evidence="2" key="1">
    <citation type="journal article" date="2011" name="PLoS Biol.">
        <title>Gene gain and loss during evolution of obligate parasitism in the white rust pathogen of Arabidopsis thaliana.</title>
        <authorList>
            <person name="Kemen E."/>
            <person name="Gardiner A."/>
            <person name="Schultz-Larsen T."/>
            <person name="Kemen A.C."/>
            <person name="Balmuth A.L."/>
            <person name="Robert-Seilaniantz A."/>
            <person name="Bailey K."/>
            <person name="Holub E."/>
            <person name="Studholme D.J."/>
            <person name="Maclean D."/>
            <person name="Jones J.D."/>
        </authorList>
    </citation>
    <scope>NUCLEOTIDE SEQUENCE</scope>
</reference>
<gene>
    <name evidence="2" type="primary">AlNc14C84G5428</name>
    <name evidence="2" type="ORF">ALNC14_061690</name>
</gene>
<feature type="region of interest" description="Disordered" evidence="1">
    <location>
        <begin position="247"/>
        <end position="273"/>
    </location>
</feature>
<evidence type="ECO:0000313" key="2">
    <source>
        <dbReference type="EMBL" id="CCA20026.1"/>
    </source>
</evidence>
<dbReference type="EMBL" id="FR824129">
    <property type="protein sequence ID" value="CCA20026.1"/>
    <property type="molecule type" value="Genomic_DNA"/>
</dbReference>